<dbReference type="InterPro" id="IPR039718">
    <property type="entry name" value="Rrm1"/>
</dbReference>
<evidence type="ECO:0000313" key="10">
    <source>
        <dbReference type="EMBL" id="QKU35059.1"/>
    </source>
</evidence>
<dbReference type="InterPro" id="IPR013509">
    <property type="entry name" value="RNR_lsu_N"/>
</dbReference>
<dbReference type="NCBIfam" id="TIGR02506">
    <property type="entry name" value="NrdE_NrdA"/>
    <property type="match status" value="1"/>
</dbReference>
<comment type="catalytic activity">
    <reaction evidence="8">
        <text>a 2'-deoxyribonucleoside 5'-diphosphate + [thioredoxin]-disulfide + H2O = a ribonucleoside 5'-diphosphate + [thioredoxin]-dithiol</text>
        <dbReference type="Rhea" id="RHEA:23252"/>
        <dbReference type="Rhea" id="RHEA-COMP:10698"/>
        <dbReference type="Rhea" id="RHEA-COMP:10700"/>
        <dbReference type="ChEBI" id="CHEBI:15377"/>
        <dbReference type="ChEBI" id="CHEBI:29950"/>
        <dbReference type="ChEBI" id="CHEBI:50058"/>
        <dbReference type="ChEBI" id="CHEBI:57930"/>
        <dbReference type="ChEBI" id="CHEBI:73316"/>
        <dbReference type="EC" id="1.17.4.1"/>
    </reaction>
</comment>
<evidence type="ECO:0000256" key="1">
    <source>
        <dbReference type="ARBA" id="ARBA00010406"/>
    </source>
</evidence>
<protein>
    <recommendedName>
        <fullName evidence="8">Ribonucleoside-diphosphate reductase</fullName>
        <ecNumber evidence="8">1.17.4.1</ecNumber>
    </recommendedName>
</protein>
<evidence type="ECO:0000256" key="5">
    <source>
        <dbReference type="ARBA" id="ARBA00023002"/>
    </source>
</evidence>
<accession>A0A6N1NJU4</accession>
<dbReference type="Pfam" id="PF00317">
    <property type="entry name" value="Ribonuc_red_lgN"/>
    <property type="match status" value="1"/>
</dbReference>
<dbReference type="Gene3D" id="3.20.70.20">
    <property type="match status" value="1"/>
</dbReference>
<dbReference type="PANTHER" id="PTHR11573">
    <property type="entry name" value="RIBONUCLEOSIDE-DIPHOSPHATE REDUCTASE LARGE CHAIN"/>
    <property type="match status" value="1"/>
</dbReference>
<organism evidence="10">
    <name type="scientific">Tupanvirus soda lake</name>
    <dbReference type="NCBI Taxonomy" id="2126985"/>
    <lineage>
        <taxon>Viruses</taxon>
        <taxon>Varidnaviria</taxon>
        <taxon>Bamfordvirae</taxon>
        <taxon>Nucleocytoviricota</taxon>
        <taxon>Megaviricetes</taxon>
        <taxon>Imitervirales</taxon>
        <taxon>Mimiviridae</taxon>
        <taxon>Megamimivirinae</taxon>
        <taxon>Tupanvirus</taxon>
        <taxon>Tupanvirus salinum</taxon>
    </lineage>
</organism>
<dbReference type="PROSITE" id="PS51161">
    <property type="entry name" value="ATP_CONE"/>
    <property type="match status" value="1"/>
</dbReference>
<evidence type="ECO:0000256" key="7">
    <source>
        <dbReference type="PROSITE-ProRule" id="PRU00492"/>
    </source>
</evidence>
<dbReference type="InterPro" id="IPR000788">
    <property type="entry name" value="RNR_lg_C"/>
</dbReference>
<name>A0A6N1NJU4_9VIRU</name>
<evidence type="ECO:0000256" key="8">
    <source>
        <dbReference type="RuleBase" id="RU003410"/>
    </source>
</evidence>
<dbReference type="PANTHER" id="PTHR11573:SF6">
    <property type="entry name" value="RIBONUCLEOSIDE-DIPHOSPHATE REDUCTASE LARGE SUBUNIT"/>
    <property type="match status" value="1"/>
</dbReference>
<dbReference type="Pfam" id="PF02867">
    <property type="entry name" value="Ribonuc_red_lgC"/>
    <property type="match status" value="1"/>
</dbReference>
<dbReference type="SUPFAM" id="SSF48168">
    <property type="entry name" value="R1 subunit of ribonucleotide reductase, N-terminal domain"/>
    <property type="match status" value="1"/>
</dbReference>
<evidence type="ECO:0000256" key="4">
    <source>
        <dbReference type="ARBA" id="ARBA00022840"/>
    </source>
</evidence>
<keyword evidence="5 8" id="KW-0560">Oxidoreductase</keyword>
<keyword evidence="2" id="KW-0021">Allosteric enzyme</keyword>
<dbReference type="GO" id="GO:0005524">
    <property type="term" value="F:ATP binding"/>
    <property type="evidence" value="ECO:0007669"/>
    <property type="project" value="UniProtKB-UniRule"/>
</dbReference>
<dbReference type="RefSeq" id="YP_010781712.1">
    <property type="nucleotide sequence ID" value="NC_075039.1"/>
</dbReference>
<keyword evidence="3 7" id="KW-0547">Nucleotide-binding</keyword>
<comment type="similarity">
    <text evidence="1 8">Belongs to the ribonucleoside diphosphate reductase large chain family.</text>
</comment>
<dbReference type="KEGG" id="vg:80518476"/>
<dbReference type="GeneID" id="80518476"/>
<feature type="domain" description="ATP-cone" evidence="9">
    <location>
        <begin position="67"/>
        <end position="157"/>
    </location>
</feature>
<dbReference type="GO" id="GO:0009263">
    <property type="term" value="P:deoxyribonucleotide biosynthetic process"/>
    <property type="evidence" value="ECO:0007669"/>
    <property type="project" value="UniProtKB-KW"/>
</dbReference>
<reference evidence="10" key="1">
    <citation type="submission" date="2017-01" db="EMBL/GenBank/DDBJ databases">
        <authorList>
            <person name="Assis F.L."/>
            <person name="Abrahao J.S."/>
            <person name="Silva L."/>
            <person name="Khalil J.B."/>
            <person name="Rodrigues R."/>
            <person name="Silva L.S."/>
            <person name="Arantes T."/>
            <person name="Boratto P."/>
            <person name="Andrade M."/>
            <person name="Kroon E.G."/>
            <person name="Ribeiro B."/>
            <person name="Bergier I."/>
            <person name="Seligmann H."/>
            <person name="Ghigo E."/>
            <person name="Colson P."/>
            <person name="Levasseur A."/>
            <person name="Raoult D."/>
            <person name="Scola B.L."/>
        </authorList>
    </citation>
    <scope>NUCLEOTIDE SEQUENCE</scope>
    <source>
        <strain evidence="10">Soda lake</strain>
    </source>
</reference>
<dbReference type="CDD" id="cd01679">
    <property type="entry name" value="RNR_I"/>
    <property type="match status" value="1"/>
</dbReference>
<keyword evidence="4 7" id="KW-0067">ATP-binding</keyword>
<dbReference type="UniPathway" id="UPA00326"/>
<dbReference type="InterPro" id="IPR008926">
    <property type="entry name" value="RNR_R1-su_N"/>
</dbReference>
<comment type="function">
    <text evidence="8">Provides the precursors necessary for DNA synthesis. Catalyzes the biosynthesis of deoxyribonucleotides from the corresponding ribonucleotides.</text>
</comment>
<keyword evidence="6 8" id="KW-0215">Deoxyribonucleotide synthesis</keyword>
<sequence>MNLELSEKKIIKNINKKLIGKNLKKPNDMISLSVANNKKSVKQMKYYKNTQNQDIMNDINNQTHDKIYIINNGTIKLLKFDTIKKYISVICQKMKVEHLDVDKIASNVYPKLKTKNTINEVQDQIVMSASEMVTDHYDYPCIATWILINNLHKNTHDDYLKVVQQLRSNINKKGKHAPIVSPGFVAFVEKYHREINQAICYERDYDISVFGFRTLEKAYLKKMVNGNIIERPQHMYMRVAIALHYRTGRLDRIFETYELLSKGYFTHATPTLFNAGTTHEQLSSCFLLGINDDMEAIGECWKDCAVISKYAGGIGINVTNIRVDGAYINSTQGQASGLRLLTVFNQIARYADQGGKRAGSIAIYIEPWHADVYFFLDLKKNTGAETERARDLFLALMVNDIFMERVENDGVWSLMCPAECPNLLNKFGEEFAAVYEKYEVDGKFIKQVPARDLWFKIMESQIETGVPYIVFKDASNYKSNQINIGVINGSNLCAEILEVSSANEYAVCNLASICLPKYIKYVNGKPEFDYKELYRVARVAARNLNNVIDINFYPVDKTKVSNLKHRPIGIGVQGLADVFAMFKTPFDSELARDINKKIFETIYYGALTESMTIAKESGHYQSFRGSPLSQGKFQFDLWGLDRNQLSGMWDWNGLMEEILVHGVANSLVTTCMPTASTSQIMGNNECIEPYTENIYTRTTLAGEYYIINKHLMKDLMELGLWNSDMVDLIKYFEGSIANIPGIPNEIKEIYRTVWEIPQKSIIDMAADRGPFIDQTQSMNIFIAKASFVKLNSCLFRAWKRGLKTGIYYLRSKAASEANKFGIDIDKIIELNSKYHIIPPVQEITDAMSSQENITEPSTYEQPMKLCPYRPKHLRKPGEKCEPCGS</sequence>
<proteinExistence type="inferred from homology"/>
<evidence type="ECO:0000256" key="3">
    <source>
        <dbReference type="ARBA" id="ARBA00022741"/>
    </source>
</evidence>
<evidence type="ECO:0000256" key="2">
    <source>
        <dbReference type="ARBA" id="ARBA00022533"/>
    </source>
</evidence>
<dbReference type="PRINTS" id="PR01183">
    <property type="entry name" value="RIBORDTASEM1"/>
</dbReference>
<dbReference type="InterPro" id="IPR005144">
    <property type="entry name" value="ATP-cone_dom"/>
</dbReference>
<dbReference type="GO" id="GO:0004748">
    <property type="term" value="F:ribonucleoside-diphosphate reductase activity, thioredoxin disulfide as acceptor"/>
    <property type="evidence" value="ECO:0007669"/>
    <property type="project" value="UniProtKB-EC"/>
</dbReference>
<evidence type="ECO:0000259" key="9">
    <source>
        <dbReference type="PROSITE" id="PS51161"/>
    </source>
</evidence>
<dbReference type="InterPro" id="IPR013346">
    <property type="entry name" value="NrdE_NrdA_C"/>
</dbReference>
<evidence type="ECO:0000256" key="6">
    <source>
        <dbReference type="ARBA" id="ARBA00023116"/>
    </source>
</evidence>
<dbReference type="EMBL" id="KY523104">
    <property type="protein sequence ID" value="QKU35059.1"/>
    <property type="molecule type" value="Genomic_DNA"/>
</dbReference>
<reference evidence="10" key="2">
    <citation type="journal article" date="2018" name="Nat. Commun.">
        <title>Tailed giant Tupanvirus possesses the most complete translational apparatus of the known virosphere.</title>
        <authorList>
            <person name="Abrahao J."/>
            <person name="Silva L."/>
            <person name="Silva L.S."/>
            <person name="Khalil J.Y.B."/>
            <person name="Rodrigues R."/>
            <person name="Arantes T."/>
            <person name="Assis F."/>
            <person name="Boratto P."/>
            <person name="Andrade M."/>
            <person name="Kroon E.G."/>
            <person name="Ribeiro B."/>
            <person name="Bergier I."/>
            <person name="Seligmann H."/>
            <person name="Ghigo E."/>
            <person name="Colson P."/>
            <person name="Levasseur A."/>
            <person name="Kroemer G."/>
            <person name="Raoult D."/>
            <person name="La Scola B."/>
        </authorList>
    </citation>
    <scope>NUCLEOTIDE SEQUENCE [LARGE SCALE GENOMIC DNA]</scope>
    <source>
        <strain evidence="10">Soda lake</strain>
    </source>
</reference>
<dbReference type="SUPFAM" id="SSF51998">
    <property type="entry name" value="PFL-like glycyl radical enzymes"/>
    <property type="match status" value="1"/>
</dbReference>
<dbReference type="EC" id="1.17.4.1" evidence="8"/>